<dbReference type="PANTHER" id="PTHR32305">
    <property type="match status" value="1"/>
</dbReference>
<evidence type="ECO:0000259" key="2">
    <source>
        <dbReference type="Pfam" id="PF03527"/>
    </source>
</evidence>
<evidence type="ECO:0000259" key="3">
    <source>
        <dbReference type="Pfam" id="PF14220"/>
    </source>
</evidence>
<dbReference type="InterPro" id="IPR001826">
    <property type="entry name" value="RHS"/>
</dbReference>
<feature type="domain" description="RHS protein conserved region" evidence="2">
    <location>
        <begin position="381"/>
        <end position="416"/>
    </location>
</feature>
<dbReference type="NCBIfam" id="TIGR03696">
    <property type="entry name" value="Rhs_assc_core"/>
    <property type="match status" value="1"/>
</dbReference>
<feature type="region of interest" description="Disordered" evidence="1">
    <location>
        <begin position="197"/>
        <end position="220"/>
    </location>
</feature>
<evidence type="ECO:0000313" key="4">
    <source>
        <dbReference type="EMBL" id="MFC4159052.1"/>
    </source>
</evidence>
<dbReference type="InterPro" id="IPR022385">
    <property type="entry name" value="Rhs_assc_core"/>
</dbReference>
<dbReference type="Pfam" id="PF03527">
    <property type="entry name" value="RHS"/>
    <property type="match status" value="1"/>
</dbReference>
<name>A0ABV8MPS1_9NEIS</name>
<dbReference type="InterPro" id="IPR050708">
    <property type="entry name" value="T6SS_VgrG/RHS"/>
</dbReference>
<dbReference type="Gene3D" id="2.180.10.10">
    <property type="entry name" value="RHS repeat-associated core"/>
    <property type="match status" value="1"/>
</dbReference>
<evidence type="ECO:0000256" key="1">
    <source>
        <dbReference type="SAM" id="MobiDB-lite"/>
    </source>
</evidence>
<dbReference type="EMBL" id="JBHSBU010000001">
    <property type="protein sequence ID" value="MFC4159052.1"/>
    <property type="molecule type" value="Genomic_DNA"/>
</dbReference>
<reference evidence="5" key="1">
    <citation type="journal article" date="2019" name="Int. J. Syst. Evol. Microbiol.">
        <title>The Global Catalogue of Microorganisms (GCM) 10K type strain sequencing project: providing services to taxonomists for standard genome sequencing and annotation.</title>
        <authorList>
            <consortium name="The Broad Institute Genomics Platform"/>
            <consortium name="The Broad Institute Genome Sequencing Center for Infectious Disease"/>
            <person name="Wu L."/>
            <person name="Ma J."/>
        </authorList>
    </citation>
    <scope>NUCLEOTIDE SEQUENCE [LARGE SCALE GENOMIC DNA]</scope>
    <source>
        <strain evidence="5">LMG 29894</strain>
    </source>
</reference>
<organism evidence="4 5">
    <name type="scientific">Chitinimonas lacunae</name>
    <dbReference type="NCBI Taxonomy" id="1963018"/>
    <lineage>
        <taxon>Bacteria</taxon>
        <taxon>Pseudomonadati</taxon>
        <taxon>Pseudomonadota</taxon>
        <taxon>Betaproteobacteria</taxon>
        <taxon>Neisseriales</taxon>
        <taxon>Chitinibacteraceae</taxon>
        <taxon>Chitinimonas</taxon>
    </lineage>
</organism>
<dbReference type="NCBIfam" id="TIGR01643">
    <property type="entry name" value="YD_repeat_2x"/>
    <property type="match status" value="3"/>
</dbReference>
<dbReference type="PANTHER" id="PTHR32305:SF15">
    <property type="entry name" value="PROTEIN RHSA-RELATED"/>
    <property type="match status" value="1"/>
</dbReference>
<feature type="region of interest" description="Disordered" evidence="1">
    <location>
        <begin position="162"/>
        <end position="181"/>
    </location>
</feature>
<proteinExistence type="predicted"/>
<dbReference type="InterPro" id="IPR031325">
    <property type="entry name" value="RHS_repeat"/>
</dbReference>
<dbReference type="RefSeq" id="WP_378162386.1">
    <property type="nucleotide sequence ID" value="NZ_JBHSBU010000001.1"/>
</dbReference>
<dbReference type="InterPro" id="IPR006530">
    <property type="entry name" value="YD"/>
</dbReference>
<keyword evidence="5" id="KW-1185">Reference proteome</keyword>
<dbReference type="Pfam" id="PF05593">
    <property type="entry name" value="RHS_repeat"/>
    <property type="match status" value="1"/>
</dbReference>
<dbReference type="Proteomes" id="UP001595791">
    <property type="component" value="Unassembled WGS sequence"/>
</dbReference>
<sequence length="641" mass="72516">MLPDGRTLNWLHYGSGHLHQVNLDGEVICDLERDDLHREIARQQGPLESRFAYNRGGRLAWQGVFRRGHRSEAPRLVDPTHPIYGDPLAWEALGGKASGSARFARSYRYDQAGQLSEIRDSRRGALQYRYDAIGRLLGALHPNGLQETFAFDPAHNLLDPMGGQGLSLDNGKQPANLSQDTETDFKEKIRKLLEDPEWNPLTHPLEATPTTSPGGGPRDNRLRVFEDKRFDYDVYGNLTEKRIGRHTVMRFEYDGDHQMIAAHVTRHGLTQTTRYGYDPFGRRVSKRDAFGITRFNWDGNRLLSERRGAHSRLFIYEPDSFVPMAQVEVLNTASTLEMAEDEELETPVLPTNPAERIAALQAMALQAQMPKAVQPSGSVQIRYYHCDHLGTPRELSDQQGRLVWAAEYKAWGNTVRVEYPDVVDRAEQEGIQQPLRFQGQYYDNETGLHYNWFRYYDPCTGRFVSQDPIGLSGGENSYQYAPSPTNWIDPYGLARSPFSGDCPDSAAQKVLQTANKKSIKLNKEYGGLIYKIKGKFYATVPIPGTERSFRPKLAEKLIPKNAKIVGDYHTHGDYSIEGKTPGSVIRTSNPNRDDFDSNNFPLSDKKITLAASLKYPCHRSYLGTPSGQFKVFSIQEGERNL</sequence>
<comment type="caution">
    <text evidence="4">The sequence shown here is derived from an EMBL/GenBank/DDBJ whole genome shotgun (WGS) entry which is preliminary data.</text>
</comment>
<dbReference type="InterPro" id="IPR025479">
    <property type="entry name" value="DUF4329"/>
</dbReference>
<protein>
    <submittedName>
        <fullName evidence="4">RHS repeat-associated core domain-containing protein</fullName>
    </submittedName>
</protein>
<feature type="domain" description="DUF4329" evidence="3">
    <location>
        <begin position="504"/>
        <end position="634"/>
    </location>
</feature>
<gene>
    <name evidence="4" type="ORF">ACFOW7_06740</name>
</gene>
<accession>A0ABV8MPS1</accession>
<evidence type="ECO:0000313" key="5">
    <source>
        <dbReference type="Proteomes" id="UP001595791"/>
    </source>
</evidence>
<dbReference type="Pfam" id="PF14220">
    <property type="entry name" value="DUF4329"/>
    <property type="match status" value="1"/>
</dbReference>